<dbReference type="EMBL" id="OOIP01000008">
    <property type="protein sequence ID" value="SPO37804.1"/>
    <property type="molecule type" value="Genomic_DNA"/>
</dbReference>
<organism evidence="3 4">
    <name type="scientific">Pseudozyma flocculosa</name>
    <dbReference type="NCBI Taxonomy" id="84751"/>
    <lineage>
        <taxon>Eukaryota</taxon>
        <taxon>Fungi</taxon>
        <taxon>Dikarya</taxon>
        <taxon>Basidiomycota</taxon>
        <taxon>Ustilaginomycotina</taxon>
        <taxon>Ustilaginomycetes</taxon>
        <taxon>Ustilaginales</taxon>
        <taxon>Ustilaginaceae</taxon>
        <taxon>Pseudozyma</taxon>
    </lineage>
</organism>
<dbReference type="AlphaFoldDB" id="A0A5C3EZV5"/>
<feature type="chain" id="PRO_5022747997" evidence="2">
    <location>
        <begin position="20"/>
        <end position="125"/>
    </location>
</feature>
<evidence type="ECO:0000313" key="4">
    <source>
        <dbReference type="Proteomes" id="UP000323386"/>
    </source>
</evidence>
<protein>
    <submittedName>
        <fullName evidence="3">Uncharacterized protein</fullName>
    </submittedName>
</protein>
<reference evidence="3 4" key="1">
    <citation type="submission" date="2018-03" db="EMBL/GenBank/DDBJ databases">
        <authorList>
            <person name="Guldener U."/>
        </authorList>
    </citation>
    <scope>NUCLEOTIDE SEQUENCE [LARGE SCALE GENOMIC DNA]</scope>
    <source>
        <strain evidence="3 4">DAOM196992</strain>
    </source>
</reference>
<gene>
    <name evidence="3" type="ORF">PSFLO_03280</name>
</gene>
<sequence>MNYLSLLVAALALSVGVDCVSPPPSIDKDFGPAIGRFTVEWSQGKVTICNSYLGFFFVDLNAPRANNYVEVVCEQDYSTKLWPLLNGSQKGIVLECKHRQDKERTEPLSRLAGLTPRPRSSRRRL</sequence>
<keyword evidence="2" id="KW-0732">Signal</keyword>
<evidence type="ECO:0000313" key="3">
    <source>
        <dbReference type="EMBL" id="SPO37804.1"/>
    </source>
</evidence>
<proteinExistence type="predicted"/>
<accession>A0A5C3EZV5</accession>
<evidence type="ECO:0000256" key="2">
    <source>
        <dbReference type="SAM" id="SignalP"/>
    </source>
</evidence>
<evidence type="ECO:0000256" key="1">
    <source>
        <dbReference type="SAM" id="MobiDB-lite"/>
    </source>
</evidence>
<dbReference type="Proteomes" id="UP000323386">
    <property type="component" value="Unassembled WGS sequence"/>
</dbReference>
<feature type="signal peptide" evidence="2">
    <location>
        <begin position="1"/>
        <end position="19"/>
    </location>
</feature>
<name>A0A5C3EZV5_9BASI</name>
<keyword evidence="4" id="KW-1185">Reference proteome</keyword>
<feature type="region of interest" description="Disordered" evidence="1">
    <location>
        <begin position="99"/>
        <end position="125"/>
    </location>
</feature>